<evidence type="ECO:0000313" key="3">
    <source>
        <dbReference type="Proteomes" id="UP000318017"/>
    </source>
</evidence>
<dbReference type="OrthoDB" id="9773014at2"/>
<keyword evidence="3" id="KW-1185">Reference proteome</keyword>
<dbReference type="InterPro" id="IPR025297">
    <property type="entry name" value="DUF4159"/>
</dbReference>
<dbReference type="Proteomes" id="UP000318017">
    <property type="component" value="Chromosome"/>
</dbReference>
<protein>
    <recommendedName>
        <fullName evidence="1">DUF4159 domain-containing protein</fullName>
    </recommendedName>
</protein>
<evidence type="ECO:0000259" key="1">
    <source>
        <dbReference type="Pfam" id="PF13709"/>
    </source>
</evidence>
<gene>
    <name evidence="2" type="ORF">Q31a_45330</name>
</gene>
<dbReference type="KEGG" id="ahel:Q31a_45330"/>
<name>A0A518GC51_9BACT</name>
<accession>A0A518GC51</accession>
<dbReference type="RefSeq" id="WP_145082104.1">
    <property type="nucleotide sequence ID" value="NZ_CP036298.1"/>
</dbReference>
<dbReference type="Gene3D" id="3.40.50.12140">
    <property type="entry name" value="Domain of unknown function DUF4159"/>
    <property type="match status" value="1"/>
</dbReference>
<proteinExistence type="predicted"/>
<feature type="domain" description="DUF4159" evidence="1">
    <location>
        <begin position="58"/>
        <end position="281"/>
    </location>
</feature>
<dbReference type="Pfam" id="PF13709">
    <property type="entry name" value="DUF4159"/>
    <property type="match status" value="1"/>
</dbReference>
<sequence length="283" mass="32820">MRRSIKLTLLTTIVVCMVGSSLFAWQWGRGGRRGRDPNDRGGVPVWDVSPRFKSDTFTFARVRYSDGSNRWGGRGGREGRWTIDMPDSDLNFSLRLQQITSLKVNPHPVVVDLDSPELFDYPFIYMIEPGNLYFSEPEVAGLRKYCLNGGFMMVDDFWGDHAYRVFYEQIKRVFPEREPQDVPLEHEIFQCVYPLTEKPQIPSIGGDWQYGITWEEGHGSDTRTPNYRAIYDDEGRIMVFICHNTDLGDGWEQEGVHEEYFREFSVKKSYPLGINIVTYAMTH</sequence>
<dbReference type="AlphaFoldDB" id="A0A518GC51"/>
<reference evidence="2 3" key="1">
    <citation type="submission" date="2019-02" db="EMBL/GenBank/DDBJ databases">
        <title>Deep-cultivation of Planctomycetes and their phenomic and genomic characterization uncovers novel biology.</title>
        <authorList>
            <person name="Wiegand S."/>
            <person name="Jogler M."/>
            <person name="Boedeker C."/>
            <person name="Pinto D."/>
            <person name="Vollmers J."/>
            <person name="Rivas-Marin E."/>
            <person name="Kohn T."/>
            <person name="Peeters S.H."/>
            <person name="Heuer A."/>
            <person name="Rast P."/>
            <person name="Oberbeckmann S."/>
            <person name="Bunk B."/>
            <person name="Jeske O."/>
            <person name="Meyerdierks A."/>
            <person name="Storesund J.E."/>
            <person name="Kallscheuer N."/>
            <person name="Luecker S."/>
            <person name="Lage O.M."/>
            <person name="Pohl T."/>
            <person name="Merkel B.J."/>
            <person name="Hornburger P."/>
            <person name="Mueller R.-W."/>
            <person name="Bruemmer F."/>
            <person name="Labrenz M."/>
            <person name="Spormann A.M."/>
            <person name="Op den Camp H."/>
            <person name="Overmann J."/>
            <person name="Amann R."/>
            <person name="Jetten M.S.M."/>
            <person name="Mascher T."/>
            <person name="Medema M.H."/>
            <person name="Devos D.P."/>
            <person name="Kaster A.-K."/>
            <person name="Ovreas L."/>
            <person name="Rohde M."/>
            <person name="Galperin M.Y."/>
            <person name="Jogler C."/>
        </authorList>
    </citation>
    <scope>NUCLEOTIDE SEQUENCE [LARGE SCALE GENOMIC DNA]</scope>
    <source>
        <strain evidence="2 3">Q31a</strain>
    </source>
</reference>
<organism evidence="2 3">
    <name type="scientific">Aureliella helgolandensis</name>
    <dbReference type="NCBI Taxonomy" id="2527968"/>
    <lineage>
        <taxon>Bacteria</taxon>
        <taxon>Pseudomonadati</taxon>
        <taxon>Planctomycetota</taxon>
        <taxon>Planctomycetia</taxon>
        <taxon>Pirellulales</taxon>
        <taxon>Pirellulaceae</taxon>
        <taxon>Aureliella</taxon>
    </lineage>
</organism>
<dbReference type="EMBL" id="CP036298">
    <property type="protein sequence ID" value="QDV26161.1"/>
    <property type="molecule type" value="Genomic_DNA"/>
</dbReference>
<evidence type="ECO:0000313" key="2">
    <source>
        <dbReference type="EMBL" id="QDV26161.1"/>
    </source>
</evidence>